<organism evidence="1">
    <name type="scientific">marine sediment metagenome</name>
    <dbReference type="NCBI Taxonomy" id="412755"/>
    <lineage>
        <taxon>unclassified sequences</taxon>
        <taxon>metagenomes</taxon>
        <taxon>ecological metagenomes</taxon>
    </lineage>
</organism>
<proteinExistence type="predicted"/>
<protein>
    <submittedName>
        <fullName evidence="1">Uncharacterized protein</fullName>
    </submittedName>
</protein>
<name>A0A0F9CKG1_9ZZZZ</name>
<sequence>MSEWRPGDWPERPCDCHDTWCLQCTEWKDREAGADAMMAGLMKHLRDAADRNLELAQSAIYNDSLAFPRISNQLTRDSTAFLIVADYIEYDRLRLIGKDPYPAISDEKDG</sequence>
<comment type="caution">
    <text evidence="1">The sequence shown here is derived from an EMBL/GenBank/DDBJ whole genome shotgun (WGS) entry which is preliminary data.</text>
</comment>
<dbReference type="AlphaFoldDB" id="A0A0F9CKG1"/>
<evidence type="ECO:0000313" key="1">
    <source>
        <dbReference type="EMBL" id="KKL49778.1"/>
    </source>
</evidence>
<accession>A0A0F9CKG1</accession>
<reference evidence="1" key="1">
    <citation type="journal article" date="2015" name="Nature">
        <title>Complex archaea that bridge the gap between prokaryotes and eukaryotes.</title>
        <authorList>
            <person name="Spang A."/>
            <person name="Saw J.H."/>
            <person name="Jorgensen S.L."/>
            <person name="Zaremba-Niedzwiedzka K."/>
            <person name="Martijn J."/>
            <person name="Lind A.E."/>
            <person name="van Eijk R."/>
            <person name="Schleper C."/>
            <person name="Guy L."/>
            <person name="Ettema T.J."/>
        </authorList>
    </citation>
    <scope>NUCLEOTIDE SEQUENCE</scope>
</reference>
<dbReference type="EMBL" id="LAZR01032838">
    <property type="protein sequence ID" value="KKL49778.1"/>
    <property type="molecule type" value="Genomic_DNA"/>
</dbReference>
<gene>
    <name evidence="1" type="ORF">LCGC14_2312070</name>
</gene>